<reference evidence="3 4" key="1">
    <citation type="submission" date="2022-07" db="EMBL/GenBank/DDBJ databases">
        <title>Methylomonas rivi sp. nov., Methylomonas rosea sp. nov., Methylomonas aureus sp. nov. and Methylomonas subterranea sp. nov., four novel methanotrophs isolated from a freshwater creek and the deep terrestrial subsurface.</title>
        <authorList>
            <person name="Abin C."/>
            <person name="Sankaranarayanan K."/>
            <person name="Garner C."/>
            <person name="Sindelar R."/>
            <person name="Kotary K."/>
            <person name="Garner R."/>
            <person name="Barclay S."/>
            <person name="Lawson P."/>
            <person name="Krumholz L."/>
        </authorList>
    </citation>
    <scope>NUCLEOTIDE SEQUENCE [LARGE SCALE GENOMIC DNA]</scope>
    <source>
        <strain evidence="3 4">SURF-1</strain>
    </source>
</reference>
<proteinExistence type="predicted"/>
<gene>
    <name evidence="3" type="ORF">NP603_02565</name>
</gene>
<dbReference type="Pfam" id="PF00515">
    <property type="entry name" value="TPR_1"/>
    <property type="match status" value="1"/>
</dbReference>
<dbReference type="Proteomes" id="UP001524569">
    <property type="component" value="Unassembled WGS sequence"/>
</dbReference>
<dbReference type="SUPFAM" id="SSF48452">
    <property type="entry name" value="TPR-like"/>
    <property type="match status" value="1"/>
</dbReference>
<accession>A0ABT1UCX2</accession>
<dbReference type="Gene3D" id="1.25.40.10">
    <property type="entry name" value="Tetratricopeptide repeat domain"/>
    <property type="match status" value="1"/>
</dbReference>
<evidence type="ECO:0000256" key="2">
    <source>
        <dbReference type="SAM" id="SignalP"/>
    </source>
</evidence>
<evidence type="ECO:0000313" key="3">
    <source>
        <dbReference type="EMBL" id="MCQ8179982.1"/>
    </source>
</evidence>
<dbReference type="InterPro" id="IPR019734">
    <property type="entry name" value="TPR_rpt"/>
</dbReference>
<dbReference type="InterPro" id="IPR011990">
    <property type="entry name" value="TPR-like_helical_dom_sf"/>
</dbReference>
<evidence type="ECO:0000256" key="1">
    <source>
        <dbReference type="PROSITE-ProRule" id="PRU00339"/>
    </source>
</evidence>
<name>A0ABT1UCX2_9GAMM</name>
<dbReference type="RefSeq" id="WP_256609361.1">
    <property type="nucleotide sequence ID" value="NZ_JANIBM010000002.1"/>
</dbReference>
<dbReference type="PROSITE" id="PS50293">
    <property type="entry name" value="TPR_REGION"/>
    <property type="match status" value="1"/>
</dbReference>
<feature type="repeat" description="TPR" evidence="1">
    <location>
        <begin position="118"/>
        <end position="151"/>
    </location>
</feature>
<evidence type="ECO:0000313" key="4">
    <source>
        <dbReference type="Proteomes" id="UP001524569"/>
    </source>
</evidence>
<organism evidence="3 4">
    <name type="scientific">Methylomonas aurea</name>
    <dbReference type="NCBI Taxonomy" id="2952224"/>
    <lineage>
        <taxon>Bacteria</taxon>
        <taxon>Pseudomonadati</taxon>
        <taxon>Pseudomonadota</taxon>
        <taxon>Gammaproteobacteria</taxon>
        <taxon>Methylococcales</taxon>
        <taxon>Methylococcaceae</taxon>
        <taxon>Methylomonas</taxon>
    </lineage>
</organism>
<feature type="signal peptide" evidence="2">
    <location>
        <begin position="1"/>
        <end position="26"/>
    </location>
</feature>
<keyword evidence="4" id="KW-1185">Reference proteome</keyword>
<dbReference type="EMBL" id="JANIBM010000002">
    <property type="protein sequence ID" value="MCQ8179982.1"/>
    <property type="molecule type" value="Genomic_DNA"/>
</dbReference>
<keyword evidence="2" id="KW-0732">Signal</keyword>
<protein>
    <submittedName>
        <fullName evidence="3">Tetratricopeptide repeat protein</fullName>
    </submittedName>
</protein>
<keyword evidence="1" id="KW-0802">TPR repeat</keyword>
<dbReference type="PROSITE" id="PS50005">
    <property type="entry name" value="TPR"/>
    <property type="match status" value="1"/>
</dbReference>
<comment type="caution">
    <text evidence="3">The sequence shown here is derived from an EMBL/GenBank/DDBJ whole genome shotgun (WGS) entry which is preliminary data.</text>
</comment>
<feature type="chain" id="PRO_5046668640" evidence="2">
    <location>
        <begin position="27"/>
        <end position="197"/>
    </location>
</feature>
<dbReference type="SMART" id="SM00028">
    <property type="entry name" value="TPR"/>
    <property type="match status" value="2"/>
</dbReference>
<sequence>MKSHISRIAKLFSFAAIFLASKTASADTNTIDMDIMALPDYCAKFIKPDLEGTAKAQRWDKLLSGFDGIHHYCFGLNKYNKAWKTFDKTERSSLLKGAINEMSYPLNHHFNPKHPLSPKLLYDIGKASEAQEDYKSAIDYYKKSIDLNPNVWLPHAALSDIQVKLNLKKEAIETLKNGLKFKPNSKPLLKRLDKIQK</sequence>